<dbReference type="STRING" id="106549.A0A540MJH7"/>
<sequence>MEEVNVTLISELRLYTKAEKIKACVCRIWKSVIPGTTQKYTSLHCILLDETKHAVEGSTSDIDCEIVASKIEPGGCYEITNFRTTKIRGQYNVVPHDNQLIFSGITAFKKLSNVFPPIPQHRFFLQDYNTLYPRLNNVDILTDVIGHLTALQRLEQKQINQRLAYKCDVHIQNVRLFSLQVGEREGSEWEQGTTWNKQAHENVNVQGTRGRVTDQLKKTESLQVGEREGSEWEQGTTWNKQAHENVNVQGTRGRVTDQLKKTEQGQIQYSEKYFNDIYEYRHVAKLLPKNGLLCEVFFFSLVGTVPLAERLGNATEASDVQLNITSKLHWFFPLNLCFGLAQLKSFPRDLEHQIVL</sequence>
<dbReference type="InterPro" id="IPR012340">
    <property type="entry name" value="NA-bd_OB-fold"/>
</dbReference>
<dbReference type="PANTHER" id="PTHR47165">
    <property type="entry name" value="OS03G0429900 PROTEIN"/>
    <property type="match status" value="1"/>
</dbReference>
<dbReference type="EMBL" id="VIEB01000245">
    <property type="protein sequence ID" value="TQD98940.1"/>
    <property type="molecule type" value="Genomic_DNA"/>
</dbReference>
<accession>A0A540MJH7</accession>
<dbReference type="SUPFAM" id="SSF50249">
    <property type="entry name" value="Nucleic acid-binding proteins"/>
    <property type="match status" value="1"/>
</dbReference>
<evidence type="ECO:0008006" key="3">
    <source>
        <dbReference type="Google" id="ProtNLM"/>
    </source>
</evidence>
<protein>
    <recommendedName>
        <fullName evidence="3">DUF223 domain-containing protein</fullName>
    </recommendedName>
</protein>
<organism evidence="1 2">
    <name type="scientific">Malus baccata</name>
    <name type="common">Siberian crab apple</name>
    <name type="synonym">Pyrus baccata</name>
    <dbReference type="NCBI Taxonomy" id="106549"/>
    <lineage>
        <taxon>Eukaryota</taxon>
        <taxon>Viridiplantae</taxon>
        <taxon>Streptophyta</taxon>
        <taxon>Embryophyta</taxon>
        <taxon>Tracheophyta</taxon>
        <taxon>Spermatophyta</taxon>
        <taxon>Magnoliopsida</taxon>
        <taxon>eudicotyledons</taxon>
        <taxon>Gunneridae</taxon>
        <taxon>Pentapetalae</taxon>
        <taxon>rosids</taxon>
        <taxon>fabids</taxon>
        <taxon>Rosales</taxon>
        <taxon>Rosaceae</taxon>
        <taxon>Amygdaloideae</taxon>
        <taxon>Maleae</taxon>
        <taxon>Malus</taxon>
    </lineage>
</organism>
<gene>
    <name evidence="1" type="ORF">C1H46_015410</name>
</gene>
<comment type="caution">
    <text evidence="1">The sequence shown here is derived from an EMBL/GenBank/DDBJ whole genome shotgun (WGS) entry which is preliminary data.</text>
</comment>
<proteinExistence type="predicted"/>
<dbReference type="PANTHER" id="PTHR47165:SF4">
    <property type="entry name" value="OS03G0429900 PROTEIN"/>
    <property type="match status" value="1"/>
</dbReference>
<dbReference type="InterPro" id="IPR036858">
    <property type="entry name" value="Cyclin-dep_kinase_reg-sub_sf"/>
</dbReference>
<keyword evidence="2" id="KW-1185">Reference proteome</keyword>
<reference evidence="1 2" key="1">
    <citation type="journal article" date="2019" name="G3 (Bethesda)">
        <title>Sequencing of a Wild Apple (Malus baccata) Genome Unravels the Differences Between Cultivated and Wild Apple Species Regarding Disease Resistance and Cold Tolerance.</title>
        <authorList>
            <person name="Chen X."/>
        </authorList>
    </citation>
    <scope>NUCLEOTIDE SEQUENCE [LARGE SCALE GENOMIC DNA]</scope>
    <source>
        <strain evidence="2">cv. Shandingzi</strain>
        <tissue evidence="1">Leaves</tissue>
    </source>
</reference>
<evidence type="ECO:0000313" key="2">
    <source>
        <dbReference type="Proteomes" id="UP000315295"/>
    </source>
</evidence>
<dbReference type="AlphaFoldDB" id="A0A540MJH7"/>
<evidence type="ECO:0000313" key="1">
    <source>
        <dbReference type="EMBL" id="TQD98940.1"/>
    </source>
</evidence>
<dbReference type="Gene3D" id="3.30.170.10">
    <property type="entry name" value="Cyclin-dependent kinase, regulatory subunit"/>
    <property type="match status" value="1"/>
</dbReference>
<dbReference type="Gene3D" id="2.40.50.140">
    <property type="entry name" value="Nucleic acid-binding proteins"/>
    <property type="match status" value="1"/>
</dbReference>
<dbReference type="Proteomes" id="UP000315295">
    <property type="component" value="Unassembled WGS sequence"/>
</dbReference>
<name>A0A540MJH7_MALBA</name>
<dbReference type="SUPFAM" id="SSF55637">
    <property type="entry name" value="Cell cycle regulatory proteins"/>
    <property type="match status" value="1"/>
</dbReference>
<dbReference type="GO" id="GO:0016538">
    <property type="term" value="F:cyclin-dependent protein serine/threonine kinase regulator activity"/>
    <property type="evidence" value="ECO:0007669"/>
    <property type="project" value="InterPro"/>
</dbReference>